<evidence type="ECO:0000256" key="3">
    <source>
        <dbReference type="ARBA" id="ARBA00022840"/>
    </source>
</evidence>
<evidence type="ECO:0000259" key="5">
    <source>
        <dbReference type="PROSITE" id="PS51194"/>
    </source>
</evidence>
<dbReference type="InterPro" id="IPR027417">
    <property type="entry name" value="P-loop_NTPase"/>
</dbReference>
<feature type="domain" description="Helicase ATP-binding" evidence="4">
    <location>
        <begin position="1"/>
        <end position="219"/>
    </location>
</feature>
<evidence type="ECO:0000256" key="1">
    <source>
        <dbReference type="ARBA" id="ARBA00022741"/>
    </source>
</evidence>
<accession>A0A183ILR7</accession>
<dbReference type="InterPro" id="IPR000330">
    <property type="entry name" value="SNF2_N"/>
</dbReference>
<gene>
    <name evidence="6" type="ORF">SBAD_LOCUS4563</name>
</gene>
<dbReference type="SUPFAM" id="SSF52540">
    <property type="entry name" value="P-loop containing nucleoside triphosphate hydrolases"/>
    <property type="match status" value="2"/>
</dbReference>
<protein>
    <submittedName>
        <fullName evidence="8">Helicase ATP-binding domain-containing protein</fullName>
    </submittedName>
</protein>
<dbReference type="PROSITE" id="PS51194">
    <property type="entry name" value="HELICASE_CTER"/>
    <property type="match status" value="1"/>
</dbReference>
<dbReference type="EMBL" id="UZAM01008401">
    <property type="protein sequence ID" value="VDP04772.1"/>
    <property type="molecule type" value="Genomic_DNA"/>
</dbReference>
<dbReference type="InterPro" id="IPR014001">
    <property type="entry name" value="Helicase_ATP-bd"/>
</dbReference>
<feature type="domain" description="Helicase C-terminal" evidence="5">
    <location>
        <begin position="436"/>
        <end position="590"/>
    </location>
</feature>
<sequence length="590" mass="67150">MGLGKTVTMIALILHQRSKKEIYPIFQKAGLRVRGNKRISMVVQRMASLLRDFQATNTRLIQRQRSSFVRRRFSISGRAKLLGSLGPTSSRHACTTEVTAPKSAIVRRFSFFSLATFDVVITTYGTVSSEISGDVEDKDDDLDDYETVHDYGRKRDSVLTSIRWRRLILDEAHNIRNYKTNASKCCCRILARSRWALTGTPIHNDLKDLFSLIRFLQYEPFNRLGVWKCMVESKSKQAEQRLVTLVDSLILRRTKTDVSKVTGKPLIDLPSKNTDVIHLAFSADEQAVYDHLFAASRLYVEQYVIRRNQHTLMTSSGTIVGEEPQLTSSGNLRNPFFRCWNDDPKVTKSVNVLVILLRLRQACVHFALTKQFDFLSYTQARCTLTIQDIDINALKQDAPGENLDDEFRDLLKVDDEALTTRPSFERLFEQSYVSTKLQALMLRVHSILDIHSDPRQKIVIVSQWVKLLDIIACHLKHEGVTYTSITGGVTPEARLERVNRFNEVGREPLVMLLSLGAGGVGLNLVGGNHLFILDLHWNPALESQACDRIYRVGQSRDVFIHKFVCENTIETKVLELQKQKLHLAESVLSG</sequence>
<dbReference type="PANTHER" id="PTHR45626:SF50">
    <property type="entry name" value="TRANSCRIPTION TERMINATION FACTOR 2"/>
    <property type="match status" value="1"/>
</dbReference>
<dbReference type="GO" id="GO:0006281">
    <property type="term" value="P:DNA repair"/>
    <property type="evidence" value="ECO:0007669"/>
    <property type="project" value="TreeGrafter"/>
</dbReference>
<keyword evidence="2" id="KW-0378">Hydrolase</keyword>
<dbReference type="Gene3D" id="3.40.50.10810">
    <property type="entry name" value="Tandem AAA-ATPase domain"/>
    <property type="match status" value="1"/>
</dbReference>
<dbReference type="Proteomes" id="UP000270296">
    <property type="component" value="Unassembled WGS sequence"/>
</dbReference>
<dbReference type="SMART" id="SM00490">
    <property type="entry name" value="HELICc"/>
    <property type="match status" value="1"/>
</dbReference>
<evidence type="ECO:0000313" key="8">
    <source>
        <dbReference type="WBParaSite" id="SBAD_0000475601-mRNA-1"/>
    </source>
</evidence>
<dbReference type="CDD" id="cd18793">
    <property type="entry name" value="SF2_C_SNF"/>
    <property type="match status" value="1"/>
</dbReference>
<dbReference type="WBParaSite" id="SBAD_0000475601-mRNA-1">
    <property type="protein sequence ID" value="SBAD_0000475601-mRNA-1"/>
    <property type="gene ID" value="SBAD_0000475601"/>
</dbReference>
<dbReference type="InterPro" id="IPR049730">
    <property type="entry name" value="SNF2/RAD54-like_C"/>
</dbReference>
<dbReference type="OrthoDB" id="423559at2759"/>
<dbReference type="GO" id="GO:0005634">
    <property type="term" value="C:nucleus"/>
    <property type="evidence" value="ECO:0007669"/>
    <property type="project" value="TreeGrafter"/>
</dbReference>
<reference evidence="6 7" key="2">
    <citation type="submission" date="2018-11" db="EMBL/GenBank/DDBJ databases">
        <authorList>
            <consortium name="Pathogen Informatics"/>
        </authorList>
    </citation>
    <scope>NUCLEOTIDE SEQUENCE [LARGE SCALE GENOMIC DNA]</scope>
</reference>
<dbReference type="PROSITE" id="PS51192">
    <property type="entry name" value="HELICASE_ATP_BIND_1"/>
    <property type="match status" value="1"/>
</dbReference>
<dbReference type="GO" id="GO:0016787">
    <property type="term" value="F:hydrolase activity"/>
    <property type="evidence" value="ECO:0007669"/>
    <property type="project" value="UniProtKB-KW"/>
</dbReference>
<keyword evidence="7" id="KW-1185">Reference proteome</keyword>
<reference evidence="8" key="1">
    <citation type="submission" date="2016-06" db="UniProtKB">
        <authorList>
            <consortium name="WormBaseParasite"/>
        </authorList>
    </citation>
    <scope>IDENTIFICATION</scope>
</reference>
<dbReference type="Pfam" id="PF00271">
    <property type="entry name" value="Helicase_C"/>
    <property type="match status" value="1"/>
</dbReference>
<name>A0A183ILR7_9BILA</name>
<evidence type="ECO:0000313" key="7">
    <source>
        <dbReference type="Proteomes" id="UP000270296"/>
    </source>
</evidence>
<dbReference type="GO" id="GO:0005524">
    <property type="term" value="F:ATP binding"/>
    <property type="evidence" value="ECO:0007669"/>
    <property type="project" value="UniProtKB-KW"/>
</dbReference>
<evidence type="ECO:0000259" key="4">
    <source>
        <dbReference type="PROSITE" id="PS51192"/>
    </source>
</evidence>
<organism evidence="8">
    <name type="scientific">Soboliphyme baturini</name>
    <dbReference type="NCBI Taxonomy" id="241478"/>
    <lineage>
        <taxon>Eukaryota</taxon>
        <taxon>Metazoa</taxon>
        <taxon>Ecdysozoa</taxon>
        <taxon>Nematoda</taxon>
        <taxon>Enoplea</taxon>
        <taxon>Dorylaimia</taxon>
        <taxon>Dioctophymatida</taxon>
        <taxon>Dioctophymatoidea</taxon>
        <taxon>Soboliphymatidae</taxon>
        <taxon>Soboliphyme</taxon>
    </lineage>
</organism>
<evidence type="ECO:0000256" key="2">
    <source>
        <dbReference type="ARBA" id="ARBA00022801"/>
    </source>
</evidence>
<dbReference type="Pfam" id="PF00176">
    <property type="entry name" value="SNF2-rel_dom"/>
    <property type="match status" value="1"/>
</dbReference>
<keyword evidence="3" id="KW-0067">ATP-binding</keyword>
<dbReference type="InterPro" id="IPR001650">
    <property type="entry name" value="Helicase_C-like"/>
</dbReference>
<dbReference type="PANTHER" id="PTHR45626">
    <property type="entry name" value="TRANSCRIPTION TERMINATION FACTOR 2-RELATED"/>
    <property type="match status" value="1"/>
</dbReference>
<evidence type="ECO:0000313" key="6">
    <source>
        <dbReference type="EMBL" id="VDP04772.1"/>
    </source>
</evidence>
<dbReference type="Gene3D" id="3.40.50.300">
    <property type="entry name" value="P-loop containing nucleotide triphosphate hydrolases"/>
    <property type="match status" value="1"/>
</dbReference>
<proteinExistence type="predicted"/>
<dbReference type="AlphaFoldDB" id="A0A183ILR7"/>
<dbReference type="InterPro" id="IPR038718">
    <property type="entry name" value="SNF2-like_sf"/>
</dbReference>
<dbReference type="CDD" id="cd18008">
    <property type="entry name" value="DEXDc_SHPRH-like"/>
    <property type="match status" value="1"/>
</dbReference>
<dbReference type="InterPro" id="IPR050628">
    <property type="entry name" value="SNF2_RAD54_helicase_TF"/>
</dbReference>
<keyword evidence="1" id="KW-0547">Nucleotide-binding</keyword>
<dbReference type="GO" id="GO:0008094">
    <property type="term" value="F:ATP-dependent activity, acting on DNA"/>
    <property type="evidence" value="ECO:0007669"/>
    <property type="project" value="TreeGrafter"/>
</dbReference>